<feature type="region of interest" description="Disordered" evidence="1">
    <location>
        <begin position="153"/>
        <end position="192"/>
    </location>
</feature>
<comment type="caution">
    <text evidence="3">The sequence shown here is derived from an EMBL/GenBank/DDBJ whole genome shotgun (WGS) entry which is preliminary data.</text>
</comment>
<evidence type="ECO:0000256" key="2">
    <source>
        <dbReference type="SAM" id="Phobius"/>
    </source>
</evidence>
<dbReference type="Proteomes" id="UP000886251">
    <property type="component" value="Unassembled WGS sequence"/>
</dbReference>
<name>A0A831W3S4_9GAMM</name>
<accession>A0A831W3S4</accession>
<feature type="transmembrane region" description="Helical" evidence="2">
    <location>
        <begin position="29"/>
        <end position="48"/>
    </location>
</feature>
<proteinExistence type="predicted"/>
<dbReference type="InterPro" id="IPR025489">
    <property type="entry name" value="DUF4381"/>
</dbReference>
<dbReference type="EMBL" id="DRKP01000127">
    <property type="protein sequence ID" value="HEB96904.1"/>
    <property type="molecule type" value="Genomic_DNA"/>
</dbReference>
<keyword evidence="2" id="KW-0812">Transmembrane</keyword>
<reference evidence="3" key="1">
    <citation type="journal article" date="2020" name="mSystems">
        <title>Genome- and Community-Level Interaction Insights into Carbon Utilization and Element Cycling Functions of Hydrothermarchaeota in Hydrothermal Sediment.</title>
        <authorList>
            <person name="Zhou Z."/>
            <person name="Liu Y."/>
            <person name="Xu W."/>
            <person name="Pan J."/>
            <person name="Luo Z.H."/>
            <person name="Li M."/>
        </authorList>
    </citation>
    <scope>NUCLEOTIDE SEQUENCE [LARGE SCALE GENOMIC DNA]</scope>
    <source>
        <strain evidence="3">HyVt-443</strain>
    </source>
</reference>
<evidence type="ECO:0000256" key="1">
    <source>
        <dbReference type="SAM" id="MobiDB-lite"/>
    </source>
</evidence>
<dbReference type="AlphaFoldDB" id="A0A831W3S4"/>
<keyword evidence="2" id="KW-1133">Transmembrane helix</keyword>
<organism evidence="3">
    <name type="scientific">Sedimenticola thiotaurini</name>
    <dbReference type="NCBI Taxonomy" id="1543721"/>
    <lineage>
        <taxon>Bacteria</taxon>
        <taxon>Pseudomonadati</taxon>
        <taxon>Pseudomonadota</taxon>
        <taxon>Gammaproteobacteria</taxon>
        <taxon>Chromatiales</taxon>
        <taxon>Sedimenticolaceae</taxon>
        <taxon>Sedimenticola</taxon>
    </lineage>
</organism>
<protein>
    <submittedName>
        <fullName evidence="3">DUF4381 domain-containing protein</fullName>
    </submittedName>
</protein>
<sequence length="192" mass="21456">MIPTGTPPLQLRDIHLPQAPDFWPPAPGWWLAAAVVLALLAWLGLTGWRRLRLQRRRRRLLQTLEQLDRTLGPEQDPRFASEVSILLRRLALTRYPRQQVAGLTGEAWLRFLDRHGGDGGFTTGPGRVLADAPYAPQSRIDREALRRLAEKWILNNTGTEARPDAESRRHGQPGETAGTSRRPSRGAAEGAS</sequence>
<gene>
    <name evidence="3" type="ORF">ENI96_10805</name>
</gene>
<dbReference type="Pfam" id="PF14316">
    <property type="entry name" value="DUF4381"/>
    <property type="match status" value="1"/>
</dbReference>
<keyword evidence="2" id="KW-0472">Membrane</keyword>
<evidence type="ECO:0000313" key="3">
    <source>
        <dbReference type="EMBL" id="HEB96904.1"/>
    </source>
</evidence>